<evidence type="ECO:0000313" key="1">
    <source>
        <dbReference type="EMBL" id="RAH46196.1"/>
    </source>
</evidence>
<gene>
    <name evidence="1" type="ORF">BO95DRAFT_495558</name>
</gene>
<proteinExistence type="predicted"/>
<sequence>MFSGFKMVKVVKYVEDFGEGRRGRRFGVAPVRCPITLMAFADDSSDQCASGSADTPAEGNDSNSSSLSQDREKATTTLSQAQAQIVARQVDIPVPNVGYTTLFRYATRNDWLFMGLGTVAAIVAGAMEPLSVLVFGNLSSTFGTFLDDRTEPPRPTCAFVFSYIATTTFIYTGDHIATQFRVQFLASTLRQNIALFDTLSAGELTSRITTDTNLIQERISEKVGVTLIAASSFIAAFVIGFVKSWKLTLILSSTVVAFVLTLGILSRFIVKYHVEALARYSKASTVVEECVGGIRTILAFGAQDRLTRQYDEQLARAESWGFKAKASTSLFNAFIMCYVYLTYSLAFWQGSRYLVQGLLDFGSILIVVMSITLGAFAICNITPNHQAFMAAIAAAHKVCALIDRASPIDPFANSGHPVDDVVGEIIFEGVSHVYPQRPEIPVLRDFSLRIPAGKTTALVGASGSGKSTVIGLIERFFEPVAESIALDGQDIRGLNLRGLRRQISLVGQEPVLFATTIFENIRYGLIGTEYESAPRAQILGLIESAATLANAHGFITALPEGYETHVGERGFLLSGGQKQRIAIARAMVSNPRILLLDEATSALDPGSEGIVQAALDQSAAGRTTIIVVVSEGRVVEQGTHAELMGQVGAYAALVETQAGVRAGAGAQEEGKQPQGRPDDEEAEEEEACHLAAKAQGEITPSLTSNVIAEKQQAGKKELDRESGPGTTGLSTVPTTAPEVVSAGAWATMQLILRLNRREWPWMVVGLGGVLVTGGANPTSSVFLAKSVANLALPLSQSHTIRQEINFWSWMYFMLAILVWLGFVVQGTAFAYCAEKLIRNARRHAFRCILRQDVAFFDEEANSSGALTSFLATETSNLKGMSGATLGTILSGIITLVAACAVALAIGWKLALVCMATIPFLIAGGLARHLREIRSFACEATAAIRTVASLTREAAVLAEYRRQLTAQSRRALRSTLRSSILFALSQAFIIASMALGFWYGGTLIAAGEYDLFRFLLCFGSVIFGAQTTGYVFTFADDIGKAQHAAGSLRTLFRRVPAVDTWSTDGRTGPEGAATTSMGALEFRGVRFTYSTRREHGPVMKALDLTVAAGQTVALVGASGCGKSTVLALLERFYEPDGGAIYLDGTDITTINVNRYRSRIALVSQEPTLFEGTIRDNILLGVEGPEEVEEKVLVQACRDANIYNFITSLPDGFETVVGAKGGNFSGGQKQRLAIARALVRNPTILLLDEATSALNTASEQIVQRALDQAATGRTTVVVAHRLSTVRNADCIFVLDAGEVVEAGSHAELLARGGRYAELVRLQALATDAS</sequence>
<protein>
    <submittedName>
        <fullName evidence="1">ABC transporter</fullName>
    </submittedName>
</protein>
<accession>A0ACD1GA90</accession>
<organism evidence="1 2">
    <name type="scientific">Aspergillus brunneoviolaceus CBS 621.78</name>
    <dbReference type="NCBI Taxonomy" id="1450534"/>
    <lineage>
        <taxon>Eukaryota</taxon>
        <taxon>Fungi</taxon>
        <taxon>Dikarya</taxon>
        <taxon>Ascomycota</taxon>
        <taxon>Pezizomycotina</taxon>
        <taxon>Eurotiomycetes</taxon>
        <taxon>Eurotiomycetidae</taxon>
        <taxon>Eurotiales</taxon>
        <taxon>Aspergillaceae</taxon>
        <taxon>Aspergillus</taxon>
        <taxon>Aspergillus subgen. Circumdati</taxon>
    </lineage>
</organism>
<evidence type="ECO:0000313" key="2">
    <source>
        <dbReference type="Proteomes" id="UP000249057"/>
    </source>
</evidence>
<reference evidence="1" key="1">
    <citation type="submission" date="2018-02" db="EMBL/GenBank/DDBJ databases">
        <title>The genomes of Aspergillus section Nigri reveals drivers in fungal speciation.</title>
        <authorList>
            <consortium name="DOE Joint Genome Institute"/>
            <person name="Vesth T.C."/>
            <person name="Nybo J."/>
            <person name="Theobald S."/>
            <person name="Brandl J."/>
            <person name="Frisvad J.C."/>
            <person name="Nielsen K.F."/>
            <person name="Lyhne E.K."/>
            <person name="Kogle M.E."/>
            <person name="Kuo A."/>
            <person name="Riley R."/>
            <person name="Clum A."/>
            <person name="Nolan M."/>
            <person name="Lipzen A."/>
            <person name="Salamov A."/>
            <person name="Henrissat B."/>
            <person name="Wiebenga A."/>
            <person name="De vries R.P."/>
            <person name="Grigoriev I.V."/>
            <person name="Mortensen U.H."/>
            <person name="Andersen M.R."/>
            <person name="Baker S.E."/>
        </authorList>
    </citation>
    <scope>NUCLEOTIDE SEQUENCE</scope>
    <source>
        <strain evidence="1">CBS 621.78</strain>
    </source>
</reference>
<dbReference type="EMBL" id="KZ825339">
    <property type="protein sequence ID" value="RAH46196.1"/>
    <property type="molecule type" value="Genomic_DNA"/>
</dbReference>
<name>A0ACD1GA90_9EURO</name>
<keyword evidence="2" id="KW-1185">Reference proteome</keyword>
<dbReference type="Proteomes" id="UP000249057">
    <property type="component" value="Unassembled WGS sequence"/>
</dbReference>